<evidence type="ECO:0000259" key="1">
    <source>
        <dbReference type="PROSITE" id="PS50127"/>
    </source>
</evidence>
<evidence type="ECO:0000313" key="2">
    <source>
        <dbReference type="EMBL" id="EIE90204.1"/>
    </source>
</evidence>
<dbReference type="GeneID" id="93621880"/>
<accession>I1CP24</accession>
<organism evidence="2 3">
    <name type="scientific">Rhizopus delemar (strain RA 99-880 / ATCC MYA-4621 / FGSC 9543 / NRRL 43880)</name>
    <name type="common">Mucormycosis agent</name>
    <name type="synonym">Rhizopus arrhizus var. delemar</name>
    <dbReference type="NCBI Taxonomy" id="246409"/>
    <lineage>
        <taxon>Eukaryota</taxon>
        <taxon>Fungi</taxon>
        <taxon>Fungi incertae sedis</taxon>
        <taxon>Mucoromycota</taxon>
        <taxon>Mucoromycotina</taxon>
        <taxon>Mucoromycetes</taxon>
        <taxon>Mucorales</taxon>
        <taxon>Mucorineae</taxon>
        <taxon>Rhizopodaceae</taxon>
        <taxon>Rhizopus</taxon>
    </lineage>
</organism>
<gene>
    <name evidence="2" type="ORF">RO3G_14915</name>
</gene>
<dbReference type="AlphaFoldDB" id="I1CP24"/>
<dbReference type="InParanoid" id="I1CP24"/>
<protein>
    <recommendedName>
        <fullName evidence="1">UBC core domain-containing protein</fullName>
    </recommendedName>
</protein>
<sequence length="62" mass="7003">MSTADKRIMKDTLEVMMEQDENNLITCLGAASDENILCWKAMIIGLPNTPYEGTWQSKHDSI</sequence>
<keyword evidence="3" id="KW-1185">Reference proteome</keyword>
<dbReference type="VEuPathDB" id="FungiDB:RO3G_14915"/>
<dbReference type="InterPro" id="IPR016135">
    <property type="entry name" value="UBQ-conjugating_enzyme/RWD"/>
</dbReference>
<reference evidence="2 3" key="1">
    <citation type="journal article" date="2009" name="PLoS Genet.">
        <title>Genomic analysis of the basal lineage fungus Rhizopus oryzae reveals a whole-genome duplication.</title>
        <authorList>
            <person name="Ma L.-J."/>
            <person name="Ibrahim A.S."/>
            <person name="Skory C."/>
            <person name="Grabherr M.G."/>
            <person name="Burger G."/>
            <person name="Butler M."/>
            <person name="Elias M."/>
            <person name="Idnurm A."/>
            <person name="Lang B.F."/>
            <person name="Sone T."/>
            <person name="Abe A."/>
            <person name="Calvo S.E."/>
            <person name="Corrochano L.M."/>
            <person name="Engels R."/>
            <person name="Fu J."/>
            <person name="Hansberg W."/>
            <person name="Kim J.-M."/>
            <person name="Kodira C.D."/>
            <person name="Koehrsen M.J."/>
            <person name="Liu B."/>
            <person name="Miranda-Saavedra D."/>
            <person name="O'Leary S."/>
            <person name="Ortiz-Castellanos L."/>
            <person name="Poulter R."/>
            <person name="Rodriguez-Romero J."/>
            <person name="Ruiz-Herrera J."/>
            <person name="Shen Y.-Q."/>
            <person name="Zeng Q."/>
            <person name="Galagan J."/>
            <person name="Birren B.W."/>
            <person name="Cuomo C.A."/>
            <person name="Wickes B.L."/>
        </authorList>
    </citation>
    <scope>NUCLEOTIDE SEQUENCE [LARGE SCALE GENOMIC DNA]</scope>
    <source>
        <strain evidence="3">RA 99-880 / ATCC MYA-4621 / FGSC 9543 / NRRL 43880</strain>
    </source>
</reference>
<dbReference type="InterPro" id="IPR000608">
    <property type="entry name" value="UBC"/>
</dbReference>
<dbReference type="Proteomes" id="UP000009138">
    <property type="component" value="Unassembled WGS sequence"/>
</dbReference>
<dbReference type="RefSeq" id="XP_067525600.1">
    <property type="nucleotide sequence ID" value="XM_067669499.1"/>
</dbReference>
<dbReference type="SUPFAM" id="SSF54495">
    <property type="entry name" value="UBC-like"/>
    <property type="match status" value="1"/>
</dbReference>
<evidence type="ECO:0000313" key="3">
    <source>
        <dbReference type="Proteomes" id="UP000009138"/>
    </source>
</evidence>
<name>I1CP24_RHIO9</name>
<dbReference type="PROSITE" id="PS50127">
    <property type="entry name" value="UBC_2"/>
    <property type="match status" value="1"/>
</dbReference>
<dbReference type="EMBL" id="CH476746">
    <property type="protein sequence ID" value="EIE90204.1"/>
    <property type="molecule type" value="Genomic_DNA"/>
</dbReference>
<feature type="domain" description="UBC core" evidence="1">
    <location>
        <begin position="3"/>
        <end position="62"/>
    </location>
</feature>
<proteinExistence type="predicted"/>
<dbReference type="Gene3D" id="3.10.110.10">
    <property type="entry name" value="Ubiquitin Conjugating Enzyme"/>
    <property type="match status" value="1"/>
</dbReference>